<evidence type="ECO:0000313" key="12">
    <source>
        <dbReference type="Proteomes" id="UP001054945"/>
    </source>
</evidence>
<keyword evidence="12" id="KW-1185">Reference proteome</keyword>
<feature type="domain" description="ABC transmembrane type-1" evidence="10">
    <location>
        <begin position="110"/>
        <end position="291"/>
    </location>
</feature>
<evidence type="ECO:0000256" key="8">
    <source>
        <dbReference type="ARBA" id="ARBA00023136"/>
    </source>
</evidence>
<evidence type="ECO:0000313" key="11">
    <source>
        <dbReference type="EMBL" id="GIX81832.1"/>
    </source>
</evidence>
<feature type="transmembrane region" description="Helical" evidence="9">
    <location>
        <begin position="150"/>
        <end position="178"/>
    </location>
</feature>
<proteinExistence type="predicted"/>
<dbReference type="Proteomes" id="UP001054945">
    <property type="component" value="Unassembled WGS sequence"/>
</dbReference>
<feature type="transmembrane region" description="Helical" evidence="9">
    <location>
        <begin position="104"/>
        <end position="130"/>
    </location>
</feature>
<dbReference type="InterPro" id="IPR050173">
    <property type="entry name" value="ABC_transporter_C-like"/>
</dbReference>
<keyword evidence="8 9" id="KW-0472">Membrane</keyword>
<dbReference type="InterPro" id="IPR011527">
    <property type="entry name" value="ABC1_TM_dom"/>
</dbReference>
<sequence length="330" mass="37582">MSTILIISTIQNILQNSISVTIERVINTPPEKAPDIANLGPFSRYLSTDSTASMASFDQPLSDDNQSTSYAGEFAKDEFKLTEDEKMEIGGVNPRIYWEYVKHVGLHVFLFAVLGYISFVSFETSANIWLSEWSSEGLYNETIGTTSTTWGLTIYGSLGFADAACVVIGSSILVYGSVKASRNFHKKDLESVMRSPMSFFDRTPMGRIMNRFSTDMDIMDIQIYPVLDAWFHCLLYSLASFTVIGMNTPMFLVILLPIGVAYYILQRLNLHTFRQVMRLESTTRSPIYSHFLNPFKEFLLFAHIKSEKSLLKVLRKTKQTYVMQLQHFYL</sequence>
<dbReference type="PROSITE" id="PS50929">
    <property type="entry name" value="ABC_TM1F"/>
    <property type="match status" value="1"/>
</dbReference>
<comment type="subcellular location">
    <subcellularLocation>
        <location evidence="1">Endomembrane system</location>
        <topology evidence="1">Multi-pass membrane protein</topology>
    </subcellularLocation>
</comment>
<reference evidence="11 12" key="1">
    <citation type="submission" date="2021-06" db="EMBL/GenBank/DDBJ databases">
        <title>Caerostris extrusa draft genome.</title>
        <authorList>
            <person name="Kono N."/>
            <person name="Arakawa K."/>
        </authorList>
    </citation>
    <scope>NUCLEOTIDE SEQUENCE [LARGE SCALE GENOMIC DNA]</scope>
</reference>
<keyword evidence="2" id="KW-0813">Transport</keyword>
<dbReference type="EMBL" id="BPLR01003173">
    <property type="protein sequence ID" value="GIX81832.1"/>
    <property type="molecule type" value="Genomic_DNA"/>
</dbReference>
<dbReference type="GO" id="GO:0005524">
    <property type="term" value="F:ATP binding"/>
    <property type="evidence" value="ECO:0007669"/>
    <property type="project" value="UniProtKB-KW"/>
</dbReference>
<dbReference type="AlphaFoldDB" id="A0AAV4NAJ5"/>
<keyword evidence="3 9" id="KW-0812">Transmembrane</keyword>
<evidence type="ECO:0000259" key="10">
    <source>
        <dbReference type="PROSITE" id="PS50929"/>
    </source>
</evidence>
<dbReference type="PANTHER" id="PTHR24223:SF443">
    <property type="entry name" value="MULTIDRUG-RESISTANCE LIKE PROTEIN 1, ISOFORM I"/>
    <property type="match status" value="1"/>
</dbReference>
<evidence type="ECO:0000256" key="2">
    <source>
        <dbReference type="ARBA" id="ARBA00022448"/>
    </source>
</evidence>
<protein>
    <submittedName>
        <fullName evidence="11">Canalicular multispecific organic anion transporter 2</fullName>
    </submittedName>
</protein>
<evidence type="ECO:0000256" key="5">
    <source>
        <dbReference type="ARBA" id="ARBA00022741"/>
    </source>
</evidence>
<keyword evidence="7 9" id="KW-1133">Transmembrane helix</keyword>
<feature type="transmembrane region" description="Helical" evidence="9">
    <location>
        <begin position="244"/>
        <end position="265"/>
    </location>
</feature>
<dbReference type="GO" id="GO:0016020">
    <property type="term" value="C:membrane"/>
    <property type="evidence" value="ECO:0007669"/>
    <property type="project" value="InterPro"/>
</dbReference>
<dbReference type="SUPFAM" id="SSF90123">
    <property type="entry name" value="ABC transporter transmembrane region"/>
    <property type="match status" value="1"/>
</dbReference>
<name>A0AAV4NAJ5_CAEEX</name>
<gene>
    <name evidence="11" type="primary">ABCC3</name>
    <name evidence="11" type="ORF">CEXT_561291</name>
</gene>
<evidence type="ECO:0000256" key="7">
    <source>
        <dbReference type="ARBA" id="ARBA00022989"/>
    </source>
</evidence>
<keyword evidence="4" id="KW-0677">Repeat</keyword>
<keyword evidence="6" id="KW-0067">ATP-binding</keyword>
<evidence type="ECO:0000256" key="6">
    <source>
        <dbReference type="ARBA" id="ARBA00022840"/>
    </source>
</evidence>
<dbReference type="PANTHER" id="PTHR24223">
    <property type="entry name" value="ATP-BINDING CASSETTE SUB-FAMILY C"/>
    <property type="match status" value="1"/>
</dbReference>
<dbReference type="InterPro" id="IPR036640">
    <property type="entry name" value="ABC1_TM_sf"/>
</dbReference>
<dbReference type="Pfam" id="PF00664">
    <property type="entry name" value="ABC_membrane"/>
    <property type="match status" value="1"/>
</dbReference>
<evidence type="ECO:0000256" key="9">
    <source>
        <dbReference type="SAM" id="Phobius"/>
    </source>
</evidence>
<keyword evidence="5" id="KW-0547">Nucleotide-binding</keyword>
<evidence type="ECO:0000256" key="4">
    <source>
        <dbReference type="ARBA" id="ARBA00022737"/>
    </source>
</evidence>
<dbReference type="GO" id="GO:0012505">
    <property type="term" value="C:endomembrane system"/>
    <property type="evidence" value="ECO:0007669"/>
    <property type="project" value="UniProtKB-SubCell"/>
</dbReference>
<accession>A0AAV4NAJ5</accession>
<organism evidence="11 12">
    <name type="scientific">Caerostris extrusa</name>
    <name type="common">Bark spider</name>
    <name type="synonym">Caerostris bankana</name>
    <dbReference type="NCBI Taxonomy" id="172846"/>
    <lineage>
        <taxon>Eukaryota</taxon>
        <taxon>Metazoa</taxon>
        <taxon>Ecdysozoa</taxon>
        <taxon>Arthropoda</taxon>
        <taxon>Chelicerata</taxon>
        <taxon>Arachnida</taxon>
        <taxon>Araneae</taxon>
        <taxon>Araneomorphae</taxon>
        <taxon>Entelegynae</taxon>
        <taxon>Araneoidea</taxon>
        <taxon>Araneidae</taxon>
        <taxon>Caerostris</taxon>
    </lineage>
</organism>
<comment type="caution">
    <text evidence="11">The sequence shown here is derived from an EMBL/GenBank/DDBJ whole genome shotgun (WGS) entry which is preliminary data.</text>
</comment>
<dbReference type="Gene3D" id="1.20.1560.10">
    <property type="entry name" value="ABC transporter type 1, transmembrane domain"/>
    <property type="match status" value="1"/>
</dbReference>
<evidence type="ECO:0000256" key="1">
    <source>
        <dbReference type="ARBA" id="ARBA00004127"/>
    </source>
</evidence>
<dbReference type="GO" id="GO:0140359">
    <property type="term" value="F:ABC-type transporter activity"/>
    <property type="evidence" value="ECO:0007669"/>
    <property type="project" value="InterPro"/>
</dbReference>
<evidence type="ECO:0000256" key="3">
    <source>
        <dbReference type="ARBA" id="ARBA00022692"/>
    </source>
</evidence>